<dbReference type="Proteomes" id="UP000246278">
    <property type="component" value="Unassembled WGS sequence"/>
</dbReference>
<dbReference type="SMART" id="SM00834">
    <property type="entry name" value="CxxC_CXXC_SSSS"/>
    <property type="match status" value="1"/>
</dbReference>
<dbReference type="OrthoDB" id="9813321at2"/>
<evidence type="ECO:0000259" key="1">
    <source>
        <dbReference type="SMART" id="SM00834"/>
    </source>
</evidence>
<dbReference type="EMBL" id="PDNZ01000003">
    <property type="protein sequence ID" value="PWW82529.1"/>
    <property type="molecule type" value="Genomic_DNA"/>
</dbReference>
<dbReference type="NCBIfam" id="TIGR02605">
    <property type="entry name" value="CxxC_CxxC_SSSS"/>
    <property type="match status" value="1"/>
</dbReference>
<dbReference type="AlphaFoldDB" id="A0A317T735"/>
<dbReference type="InterPro" id="IPR013429">
    <property type="entry name" value="Regulatory_FmdB_Zinc_ribbon"/>
</dbReference>
<evidence type="ECO:0000313" key="3">
    <source>
        <dbReference type="Proteomes" id="UP000246278"/>
    </source>
</evidence>
<feature type="domain" description="Putative regulatory protein FmdB zinc ribbon" evidence="1">
    <location>
        <begin position="1"/>
        <end position="42"/>
    </location>
</feature>
<dbReference type="PANTHER" id="PTHR34404">
    <property type="entry name" value="REGULATORY PROTEIN, FMDB FAMILY"/>
    <property type="match status" value="1"/>
</dbReference>
<accession>A0A317T735</accession>
<dbReference type="PANTHER" id="PTHR34404:SF2">
    <property type="entry name" value="CONSERVED SERINE RICH PROTEIN"/>
    <property type="match status" value="1"/>
</dbReference>
<sequence>MPTYQYRCKKCGCEEEVFQKMSDDALTTCPECNAETFERVISAEGGFLLKGSGFYKTDYSKQSCESASSGSCPTGSCPLAK</sequence>
<organism evidence="2 3">
    <name type="scientific">Prosthecochloris marina</name>
    <dbReference type="NCBI Taxonomy" id="2017681"/>
    <lineage>
        <taxon>Bacteria</taxon>
        <taxon>Pseudomonadati</taxon>
        <taxon>Chlorobiota</taxon>
        <taxon>Chlorobiia</taxon>
        <taxon>Chlorobiales</taxon>
        <taxon>Chlorobiaceae</taxon>
        <taxon>Prosthecochloris</taxon>
    </lineage>
</organism>
<comment type="caution">
    <text evidence="2">The sequence shown here is derived from an EMBL/GenBank/DDBJ whole genome shotgun (WGS) entry which is preliminary data.</text>
</comment>
<reference evidence="3" key="1">
    <citation type="submission" date="2017-10" db="EMBL/GenBank/DDBJ databases">
        <authorList>
            <person name="Gaisin V.A."/>
            <person name="Rysina M.S."/>
            <person name="Grouzdev D.S."/>
        </authorList>
    </citation>
    <scope>NUCLEOTIDE SEQUENCE [LARGE SCALE GENOMIC DNA]</scope>
    <source>
        <strain evidence="3">V1</strain>
    </source>
</reference>
<gene>
    <name evidence="2" type="ORF">CR164_05975</name>
</gene>
<dbReference type="RefSeq" id="WP_110023006.1">
    <property type="nucleotide sequence ID" value="NZ_PDNZ01000003.1"/>
</dbReference>
<keyword evidence="3" id="KW-1185">Reference proteome</keyword>
<name>A0A317T735_9CHLB</name>
<proteinExistence type="predicted"/>
<dbReference type="Pfam" id="PF09723">
    <property type="entry name" value="Zn_ribbon_8"/>
    <property type="match status" value="1"/>
</dbReference>
<protein>
    <submittedName>
        <fullName evidence="2">FmdB family transcriptional regulator</fullName>
    </submittedName>
</protein>
<evidence type="ECO:0000313" key="2">
    <source>
        <dbReference type="EMBL" id="PWW82529.1"/>
    </source>
</evidence>